<reference evidence="1 2" key="1">
    <citation type="submission" date="2019-05" db="EMBL/GenBank/DDBJ databases">
        <title>Mikania micrantha, genome provides insights into the molecular mechanism of rapid growth.</title>
        <authorList>
            <person name="Liu B."/>
        </authorList>
    </citation>
    <scope>NUCLEOTIDE SEQUENCE [LARGE SCALE GENOMIC DNA]</scope>
    <source>
        <strain evidence="1">NLD-2019</strain>
        <tissue evidence="1">Leaf</tissue>
    </source>
</reference>
<dbReference type="AlphaFoldDB" id="A0A5N6LCQ0"/>
<dbReference type="OrthoDB" id="1780456at2759"/>
<accession>A0A5N6LCQ0</accession>
<sequence length="235" mass="26756">MDGPFFRMDTPKKTSWKAFLLAREKCSPEKEAKSMQSGFGGPARRRERAIANLTNEFKSKRLDVQFPLPCKVLSHLEGQAMECGRYKPGQCSLSRMCDVYQSDKDQSDGLFSLRKKERSEVMQTKQQQRIQAPSIDGELIKEQIHKHRHTMQCFTRFSGTPFSEGSESVIQAYESGTTGSTTKQMKLRDPELLGLPKRGILLCLSLSAMAYKVMSWRIPYVDSYKADEKVKPKAL</sequence>
<gene>
    <name evidence="1" type="ORF">E3N88_44201</name>
</gene>
<keyword evidence="2" id="KW-1185">Reference proteome</keyword>
<proteinExistence type="predicted"/>
<organism evidence="1 2">
    <name type="scientific">Mikania micrantha</name>
    <name type="common">bitter vine</name>
    <dbReference type="NCBI Taxonomy" id="192012"/>
    <lineage>
        <taxon>Eukaryota</taxon>
        <taxon>Viridiplantae</taxon>
        <taxon>Streptophyta</taxon>
        <taxon>Embryophyta</taxon>
        <taxon>Tracheophyta</taxon>
        <taxon>Spermatophyta</taxon>
        <taxon>Magnoliopsida</taxon>
        <taxon>eudicotyledons</taxon>
        <taxon>Gunneridae</taxon>
        <taxon>Pentapetalae</taxon>
        <taxon>asterids</taxon>
        <taxon>campanulids</taxon>
        <taxon>Asterales</taxon>
        <taxon>Asteraceae</taxon>
        <taxon>Asteroideae</taxon>
        <taxon>Heliantheae alliance</taxon>
        <taxon>Eupatorieae</taxon>
        <taxon>Mikania</taxon>
    </lineage>
</organism>
<evidence type="ECO:0000313" key="2">
    <source>
        <dbReference type="Proteomes" id="UP000326396"/>
    </source>
</evidence>
<evidence type="ECO:0000313" key="1">
    <source>
        <dbReference type="EMBL" id="KAD0475164.1"/>
    </source>
</evidence>
<protein>
    <submittedName>
        <fullName evidence="1">Uncharacterized protein</fullName>
    </submittedName>
</protein>
<dbReference type="EMBL" id="SZYD01001650">
    <property type="protein sequence ID" value="KAD0475164.1"/>
    <property type="molecule type" value="Genomic_DNA"/>
</dbReference>
<dbReference type="Proteomes" id="UP000326396">
    <property type="component" value="Unassembled WGS sequence"/>
</dbReference>
<comment type="caution">
    <text evidence="1">The sequence shown here is derived from an EMBL/GenBank/DDBJ whole genome shotgun (WGS) entry which is preliminary data.</text>
</comment>
<name>A0A5N6LCQ0_9ASTR</name>